<reference evidence="1" key="1">
    <citation type="submission" date="2025-08" db="UniProtKB">
        <authorList>
            <consortium name="RefSeq"/>
        </authorList>
    </citation>
    <scope>IDENTIFICATION</scope>
    <source>
        <tissue evidence="1">Whole insect</tissue>
    </source>
</reference>
<sequence>MWELLSCAIKDSPESGQTLLPKRVNTTRWSSRFDAVKALKRNYGLIEMLTDINEKNVVRVEAASLSKKLDLLKNRIILSFWIDVLQRVNEVNKAVYKENMDLSITAYLVSSLADYFDFLRDRFDHTEALGMLLTGNENYAETRIIKENCN</sequence>
<dbReference type="AlphaFoldDB" id="A0A6P7GYA4"/>
<accession>A0A6P7GYA4</accession>
<organism evidence="1">
    <name type="scientific">Diabrotica virgifera virgifera</name>
    <name type="common">western corn rootworm</name>
    <dbReference type="NCBI Taxonomy" id="50390"/>
    <lineage>
        <taxon>Eukaryota</taxon>
        <taxon>Metazoa</taxon>
        <taxon>Ecdysozoa</taxon>
        <taxon>Arthropoda</taxon>
        <taxon>Hexapoda</taxon>
        <taxon>Insecta</taxon>
        <taxon>Pterygota</taxon>
        <taxon>Neoptera</taxon>
        <taxon>Endopterygota</taxon>
        <taxon>Coleoptera</taxon>
        <taxon>Polyphaga</taxon>
        <taxon>Cucujiformia</taxon>
        <taxon>Chrysomeloidea</taxon>
        <taxon>Chrysomelidae</taxon>
        <taxon>Galerucinae</taxon>
        <taxon>Diabroticina</taxon>
        <taxon>Diabroticites</taxon>
        <taxon>Diabrotica</taxon>
    </lineage>
</organism>
<proteinExistence type="predicted"/>
<gene>
    <name evidence="1" type="primary">LOC114348348</name>
</gene>
<protein>
    <submittedName>
        <fullName evidence="1">Uncharacterized protein LOC114348348</fullName>
    </submittedName>
</protein>
<name>A0A6P7GYA4_DIAVI</name>
<evidence type="ECO:0000313" key="1">
    <source>
        <dbReference type="RefSeq" id="XP_028154731.1"/>
    </source>
</evidence>
<dbReference type="RefSeq" id="XP_028154731.1">
    <property type="nucleotide sequence ID" value="XM_028298930.1"/>
</dbReference>
<dbReference type="InParanoid" id="A0A6P7GYA4"/>